<dbReference type="InterPro" id="IPR029021">
    <property type="entry name" value="Prot-tyrosine_phosphatase-like"/>
</dbReference>
<dbReference type="Gene3D" id="2.60.40.650">
    <property type="match status" value="1"/>
</dbReference>
<dbReference type="SUPFAM" id="SSF81296">
    <property type="entry name" value="E set domains"/>
    <property type="match status" value="1"/>
</dbReference>
<name>A0A3N0AXR6_9ACTN</name>
<dbReference type="InterPro" id="IPR014756">
    <property type="entry name" value="Ig_E-set"/>
</dbReference>
<dbReference type="Pfam" id="PF13350">
    <property type="entry name" value="Y_phosphatase3"/>
    <property type="match status" value="1"/>
</dbReference>
<dbReference type="Gene3D" id="3.90.190.10">
    <property type="entry name" value="Protein tyrosine phosphatase superfamily"/>
    <property type="match status" value="1"/>
</dbReference>
<gene>
    <name evidence="3" type="ORF">DMP06_07600</name>
</gene>
<dbReference type="OrthoDB" id="1188001at2"/>
<evidence type="ECO:0000256" key="1">
    <source>
        <dbReference type="ARBA" id="ARBA00009580"/>
    </source>
</evidence>
<comment type="similarity">
    <text evidence="1">Belongs to the protein-tyrosine phosphatase family.</text>
</comment>
<evidence type="ECO:0000259" key="2">
    <source>
        <dbReference type="PROSITE" id="PS50056"/>
    </source>
</evidence>
<feature type="domain" description="Tyrosine specific protein phosphatases" evidence="2">
    <location>
        <begin position="217"/>
        <end position="294"/>
    </location>
</feature>
<dbReference type="SUPFAM" id="SSF52799">
    <property type="entry name" value="(Phosphotyrosine protein) phosphatases II"/>
    <property type="match status" value="1"/>
</dbReference>
<comment type="caution">
    <text evidence="3">The sequence shown here is derived from an EMBL/GenBank/DDBJ whole genome shotgun (WGS) entry which is preliminary data.</text>
</comment>
<dbReference type="RefSeq" id="WP_123209138.1">
    <property type="nucleotide sequence ID" value="NZ_JBHTHO010000010.1"/>
</dbReference>
<proteinExistence type="inferred from homology"/>
<dbReference type="InterPro" id="IPR000387">
    <property type="entry name" value="Tyr_Pase_dom"/>
</dbReference>
<keyword evidence="4" id="KW-1185">Reference proteome</keyword>
<reference evidence="4" key="1">
    <citation type="submission" date="2018-05" db="EMBL/GenBank/DDBJ databases">
        <title>Genome Sequencing of selected type strains of the family Eggerthellaceae.</title>
        <authorList>
            <person name="Danylec N."/>
            <person name="Stoll D.A."/>
            <person name="Doetsch A."/>
            <person name="Huch M."/>
        </authorList>
    </citation>
    <scope>NUCLEOTIDE SEQUENCE [LARGE SCALE GENOMIC DNA]</scope>
    <source>
        <strain evidence="4">DSM 24851</strain>
    </source>
</reference>
<evidence type="ECO:0000313" key="4">
    <source>
        <dbReference type="Proteomes" id="UP000269591"/>
    </source>
</evidence>
<sequence>MADAPAQPELAVHNLLSPSKKPPYFVGRPIEFTGYVDDFERAIAGIEFSLDGGSSWTPYATEAVDKERGVRWRFVYTPQKPGRYLLKARAVGADGLPSSSLVTGFAFEVLPAMTMFGSARVRAIGGGTLGGGCLFRSRELVDITPDDAIFLARSLGISTIYDMRTRREVAAHPEPYLVGTKTIALEPAEERRKKDADKRLVVGVIGAYGAPEERMCENYRRYVREYPLIGQALRSMAAEGTPALAHCVNGKDRTGVLCAVLLKAAQFDDSAVMEDYLRVNQDHADLIAEEAERLGVGMTARERAILMSFLEARPAYLAAFFDEAAQVYGSFEGYVRRGLRLTDDHIASLRTLLLPR</sequence>
<dbReference type="EMBL" id="QIBX01000013">
    <property type="protein sequence ID" value="RNL39136.1"/>
    <property type="molecule type" value="Genomic_DNA"/>
</dbReference>
<dbReference type="Proteomes" id="UP000269591">
    <property type="component" value="Unassembled WGS sequence"/>
</dbReference>
<accession>A0A3N0AXR6</accession>
<dbReference type="PANTHER" id="PTHR31126:SF1">
    <property type="entry name" value="TYROSINE SPECIFIC PROTEIN PHOSPHATASES DOMAIN-CONTAINING PROTEIN"/>
    <property type="match status" value="1"/>
</dbReference>
<dbReference type="AlphaFoldDB" id="A0A3N0AXR6"/>
<protein>
    <submittedName>
        <fullName evidence="3">Protein tyrosine phosphatase</fullName>
    </submittedName>
</protein>
<organism evidence="3 4">
    <name type="scientific">Slackia equolifaciens</name>
    <dbReference type="NCBI Taxonomy" id="498718"/>
    <lineage>
        <taxon>Bacteria</taxon>
        <taxon>Bacillati</taxon>
        <taxon>Actinomycetota</taxon>
        <taxon>Coriobacteriia</taxon>
        <taxon>Eggerthellales</taxon>
        <taxon>Eggerthellaceae</taxon>
        <taxon>Slackia</taxon>
    </lineage>
</organism>
<evidence type="ECO:0000313" key="3">
    <source>
        <dbReference type="EMBL" id="RNL39136.1"/>
    </source>
</evidence>
<dbReference type="GO" id="GO:0004721">
    <property type="term" value="F:phosphoprotein phosphatase activity"/>
    <property type="evidence" value="ECO:0007669"/>
    <property type="project" value="InterPro"/>
</dbReference>
<dbReference type="PROSITE" id="PS50056">
    <property type="entry name" value="TYR_PHOSPHATASE_2"/>
    <property type="match status" value="1"/>
</dbReference>
<dbReference type="InterPro" id="IPR026893">
    <property type="entry name" value="Tyr/Ser_Pase_IphP-type"/>
</dbReference>
<dbReference type="PANTHER" id="PTHR31126">
    <property type="entry name" value="TYROSINE-PROTEIN PHOSPHATASE"/>
    <property type="match status" value="1"/>
</dbReference>